<evidence type="ECO:0000313" key="3">
    <source>
        <dbReference type="EMBL" id="BAO30516.1"/>
    </source>
</evidence>
<dbReference type="STRING" id="1223802.SUTH_02737"/>
<evidence type="ECO:0000256" key="1">
    <source>
        <dbReference type="SAM" id="MobiDB-lite"/>
    </source>
</evidence>
<dbReference type="RefSeq" id="WP_070099348.1">
    <property type="nucleotide sequence ID" value="NZ_AP012547.1"/>
</dbReference>
<evidence type="ECO:0008006" key="5">
    <source>
        <dbReference type="Google" id="ProtNLM"/>
    </source>
</evidence>
<feature type="region of interest" description="Disordered" evidence="1">
    <location>
        <begin position="87"/>
        <end position="146"/>
    </location>
</feature>
<feature type="compositionally biased region" description="Low complexity" evidence="1">
    <location>
        <begin position="122"/>
        <end position="138"/>
    </location>
</feature>
<dbReference type="Proteomes" id="UP000031637">
    <property type="component" value="Chromosome"/>
</dbReference>
<protein>
    <recommendedName>
        <fullName evidence="5">Lipoprotein</fullName>
    </recommendedName>
</protein>
<keyword evidence="2" id="KW-0732">Signal</keyword>
<dbReference type="PROSITE" id="PS51257">
    <property type="entry name" value="PROKAR_LIPOPROTEIN"/>
    <property type="match status" value="1"/>
</dbReference>
<proteinExistence type="predicted"/>
<dbReference type="KEGG" id="shd:SUTH_02737"/>
<reference evidence="3 4" key="1">
    <citation type="journal article" date="2014" name="Syst. Appl. Microbiol.">
        <title>Complete genomes of freshwater sulfur oxidizers Sulfuricella denitrificans skB26 and Sulfuritalea hydrogenivorans sk43H: genetic insights into the sulfur oxidation pathway of betaproteobacteria.</title>
        <authorList>
            <person name="Watanabe T."/>
            <person name="Kojima H."/>
            <person name="Fukui M."/>
        </authorList>
    </citation>
    <scope>NUCLEOTIDE SEQUENCE [LARGE SCALE GENOMIC DNA]</scope>
    <source>
        <strain evidence="3">DSM22779</strain>
    </source>
</reference>
<dbReference type="HOGENOM" id="CLU_144104_0_0_4"/>
<dbReference type="AlphaFoldDB" id="W0SIS5"/>
<accession>W0SIS5</accession>
<evidence type="ECO:0000256" key="2">
    <source>
        <dbReference type="SAM" id="SignalP"/>
    </source>
</evidence>
<name>W0SIS5_9PROT</name>
<keyword evidence="4" id="KW-1185">Reference proteome</keyword>
<organism evidence="3 4">
    <name type="scientific">Sulfuritalea hydrogenivorans sk43H</name>
    <dbReference type="NCBI Taxonomy" id="1223802"/>
    <lineage>
        <taxon>Bacteria</taxon>
        <taxon>Pseudomonadati</taxon>
        <taxon>Pseudomonadota</taxon>
        <taxon>Betaproteobacteria</taxon>
        <taxon>Nitrosomonadales</taxon>
        <taxon>Sterolibacteriaceae</taxon>
        <taxon>Sulfuritalea</taxon>
    </lineage>
</organism>
<feature type="chain" id="PRO_5004795169" description="Lipoprotein" evidence="2">
    <location>
        <begin position="21"/>
        <end position="146"/>
    </location>
</feature>
<feature type="signal peptide" evidence="2">
    <location>
        <begin position="1"/>
        <end position="20"/>
    </location>
</feature>
<dbReference type="EMBL" id="AP012547">
    <property type="protein sequence ID" value="BAO30516.1"/>
    <property type="molecule type" value="Genomic_DNA"/>
</dbReference>
<gene>
    <name evidence="3" type="ORF">SUTH_02737</name>
</gene>
<sequence length="146" mass="15666">MNMKLSYGLILILLAPFLAGCEQLGFEDPAAEKAREEAEGKAIGGGCRQTGRALEDCYQINRRFPKAAIYAGWRDMDGYMRENKIEEIKPDFPMKPPPGTGRPLESAEGAAESARPATGGEAAKPAQEAKTAETAAAQNTRPAPAR</sequence>
<evidence type="ECO:0000313" key="4">
    <source>
        <dbReference type="Proteomes" id="UP000031637"/>
    </source>
</evidence>
<dbReference type="OrthoDB" id="8527508at2"/>